<name>A0A8J7JMS9_9BACT</name>
<dbReference type="EMBL" id="JAEMHM010000013">
    <property type="protein sequence ID" value="MBJ6726270.1"/>
    <property type="molecule type" value="Genomic_DNA"/>
</dbReference>
<dbReference type="Proteomes" id="UP000636888">
    <property type="component" value="Unassembled WGS sequence"/>
</dbReference>
<comment type="caution">
    <text evidence="2">The sequence shown here is derived from an EMBL/GenBank/DDBJ whole genome shotgun (WGS) entry which is preliminary data.</text>
</comment>
<reference evidence="2" key="1">
    <citation type="submission" date="2020-12" db="EMBL/GenBank/DDBJ databases">
        <title>Geomonas sp. Red875, isolated from river sediment.</title>
        <authorList>
            <person name="Xu Z."/>
            <person name="Zhang Z."/>
            <person name="Masuda Y."/>
            <person name="Itoh H."/>
            <person name="Senoo K."/>
        </authorList>
    </citation>
    <scope>NUCLEOTIDE SEQUENCE</scope>
    <source>
        <strain evidence="2">Red875</strain>
    </source>
</reference>
<accession>A0A8J7JMS9</accession>
<organism evidence="2 3">
    <name type="scientific">Geomesophilobacter sediminis</name>
    <dbReference type="NCBI Taxonomy" id="2798584"/>
    <lineage>
        <taxon>Bacteria</taxon>
        <taxon>Pseudomonadati</taxon>
        <taxon>Thermodesulfobacteriota</taxon>
        <taxon>Desulfuromonadia</taxon>
        <taxon>Geobacterales</taxon>
        <taxon>Geobacteraceae</taxon>
        <taxon>Geomesophilobacter</taxon>
    </lineage>
</organism>
<dbReference type="AlphaFoldDB" id="A0A8J7JMS9"/>
<dbReference type="RefSeq" id="WP_199385157.1">
    <property type="nucleotide sequence ID" value="NZ_JAEMHM010000013.1"/>
</dbReference>
<evidence type="ECO:0000313" key="3">
    <source>
        <dbReference type="Proteomes" id="UP000636888"/>
    </source>
</evidence>
<keyword evidence="1" id="KW-0175">Coiled coil</keyword>
<evidence type="ECO:0000256" key="1">
    <source>
        <dbReference type="SAM" id="Coils"/>
    </source>
</evidence>
<proteinExistence type="predicted"/>
<keyword evidence="3" id="KW-1185">Reference proteome</keyword>
<sequence>MSNLTERLKACLESEGKADRELLVETLEEINDLREKRDQMEEILILLVRTGFPWDEAGQPDERFEAFRSRYENAMHEAAHLLGLDLRSMITRTEPRT</sequence>
<gene>
    <name evidence="2" type="ORF">JFN93_16270</name>
</gene>
<protein>
    <submittedName>
        <fullName evidence="2">Uncharacterized protein</fullName>
    </submittedName>
</protein>
<feature type="coiled-coil region" evidence="1">
    <location>
        <begin position="23"/>
        <end position="50"/>
    </location>
</feature>
<evidence type="ECO:0000313" key="2">
    <source>
        <dbReference type="EMBL" id="MBJ6726270.1"/>
    </source>
</evidence>